<protein>
    <recommendedName>
        <fullName evidence="3 5">GTP cyclohydrolase 1 type 2 homolog</fullName>
    </recommendedName>
</protein>
<organism evidence="7 8">
    <name type="scientific">Desulfonatronum thiosulfatophilum</name>
    <dbReference type="NCBI Taxonomy" id="617002"/>
    <lineage>
        <taxon>Bacteria</taxon>
        <taxon>Pseudomonadati</taxon>
        <taxon>Thermodesulfobacteriota</taxon>
        <taxon>Desulfovibrionia</taxon>
        <taxon>Desulfovibrionales</taxon>
        <taxon>Desulfonatronaceae</taxon>
        <taxon>Desulfonatronum</taxon>
    </lineage>
</organism>
<keyword evidence="4 5" id="KW-0479">Metal-binding</keyword>
<evidence type="ECO:0000313" key="8">
    <source>
        <dbReference type="Proteomes" id="UP000198771"/>
    </source>
</evidence>
<dbReference type="NCBIfam" id="TIGR00486">
    <property type="entry name" value="YbgI_SA1388"/>
    <property type="match status" value="1"/>
</dbReference>
<dbReference type="AlphaFoldDB" id="A0A1G6A9U8"/>
<evidence type="ECO:0000256" key="6">
    <source>
        <dbReference type="PIRSR" id="PIRSR602678-1"/>
    </source>
</evidence>
<gene>
    <name evidence="7" type="ORF">SAMN05660653_00262</name>
</gene>
<name>A0A1G6A9U8_9BACT</name>
<dbReference type="Proteomes" id="UP000198771">
    <property type="component" value="Unassembled WGS sequence"/>
</dbReference>
<dbReference type="PIRSF" id="PIRSF037489">
    <property type="entry name" value="UCP037489_NIF3_YqfO"/>
    <property type="match status" value="1"/>
</dbReference>
<dbReference type="Gene3D" id="3.40.1390.30">
    <property type="entry name" value="NIF3 (NGG1p interacting factor 3)-like"/>
    <property type="match status" value="2"/>
</dbReference>
<feature type="binding site" evidence="6">
    <location>
        <position position="103"/>
    </location>
    <ligand>
        <name>a divalent metal cation</name>
        <dbReference type="ChEBI" id="CHEBI:60240"/>
        <label>1</label>
    </ligand>
</feature>
<comment type="similarity">
    <text evidence="1 5">Belongs to the GTP cyclohydrolase I type 2/NIF3 family.</text>
</comment>
<dbReference type="GO" id="GO:0046872">
    <property type="term" value="F:metal ion binding"/>
    <property type="evidence" value="ECO:0007669"/>
    <property type="project" value="UniProtKB-UniRule"/>
</dbReference>
<dbReference type="PANTHER" id="PTHR13799:SF14">
    <property type="entry name" value="GTP CYCLOHYDROLASE 1 TYPE 2 HOMOLOG"/>
    <property type="match status" value="1"/>
</dbReference>
<evidence type="ECO:0000256" key="3">
    <source>
        <dbReference type="ARBA" id="ARBA00022112"/>
    </source>
</evidence>
<feature type="binding site" evidence="6">
    <location>
        <position position="300"/>
    </location>
    <ligand>
        <name>a divalent metal cation</name>
        <dbReference type="ChEBI" id="CHEBI:60240"/>
        <label>1</label>
    </ligand>
</feature>
<dbReference type="RefSeq" id="WP_161946148.1">
    <property type="nucleotide sequence ID" value="NZ_FMXO01000001.1"/>
</dbReference>
<dbReference type="PANTHER" id="PTHR13799">
    <property type="entry name" value="NGG1 INTERACTING FACTOR 3"/>
    <property type="match status" value="1"/>
</dbReference>
<reference evidence="7 8" key="1">
    <citation type="submission" date="2016-10" db="EMBL/GenBank/DDBJ databases">
        <authorList>
            <person name="de Groot N.N."/>
        </authorList>
    </citation>
    <scope>NUCLEOTIDE SEQUENCE [LARGE SCALE GENOMIC DNA]</scope>
    <source>
        <strain evidence="7 8">ASO4-2</strain>
    </source>
</reference>
<dbReference type="InterPro" id="IPR036069">
    <property type="entry name" value="DUF34/NIF3_sf"/>
</dbReference>
<sequence length="341" mass="37285">MHVHDLIAKIEMEAPPECAASWDKGGVQVAGGRSQVHKLAVGLDPTPGLIDQALEWGADFILVHHPLAMKPDFPSRPDSRYHHVLGALFRHDAWLYAAHTSLDTQPDGPVQWLARALILQHVRVLEQTGKQVGRWFRILGATDAVAGVGRALAVQSGIEIFQQHAQTLEVVCGPAQSALVRKAVDDDASGTLRMISQELDTPSKNVGFGFVGELPSALSWSQFVQTVEGLIEEPLRTVAGVVPDQVRRVACCPGSGASLLDRAAKSGAQVYITGDFKYHDAQMAEELGLLVADVGHFRLEERMMAFFAKDLRLKLEEFAIEVAFIPGHDAFTHRFLEERPA</sequence>
<feature type="binding site" evidence="6">
    <location>
        <position position="296"/>
    </location>
    <ligand>
        <name>a divalent metal cation</name>
        <dbReference type="ChEBI" id="CHEBI:60240"/>
        <label>1</label>
    </ligand>
</feature>
<dbReference type="EMBL" id="FMXO01000001">
    <property type="protein sequence ID" value="SDB05096.1"/>
    <property type="molecule type" value="Genomic_DNA"/>
</dbReference>
<dbReference type="SUPFAM" id="SSF102705">
    <property type="entry name" value="NIF3 (NGG1p interacting factor 3)-like"/>
    <property type="match status" value="1"/>
</dbReference>
<evidence type="ECO:0000256" key="1">
    <source>
        <dbReference type="ARBA" id="ARBA00006964"/>
    </source>
</evidence>
<evidence type="ECO:0000256" key="4">
    <source>
        <dbReference type="ARBA" id="ARBA00022723"/>
    </source>
</evidence>
<feature type="binding site" evidence="6">
    <location>
        <position position="64"/>
    </location>
    <ligand>
        <name>a divalent metal cation</name>
        <dbReference type="ChEBI" id="CHEBI:60240"/>
        <label>2</label>
    </ligand>
</feature>
<feature type="binding site" evidence="6">
    <location>
        <position position="65"/>
    </location>
    <ligand>
        <name>a divalent metal cation</name>
        <dbReference type="ChEBI" id="CHEBI:60240"/>
        <label>1</label>
    </ligand>
</feature>
<accession>A0A1G6A9U8</accession>
<comment type="subunit">
    <text evidence="2">Homohexamer.</text>
</comment>
<keyword evidence="8" id="KW-1185">Reference proteome</keyword>
<dbReference type="STRING" id="617002.SAMN05660653_00262"/>
<dbReference type="GO" id="GO:0005737">
    <property type="term" value="C:cytoplasm"/>
    <property type="evidence" value="ECO:0007669"/>
    <property type="project" value="TreeGrafter"/>
</dbReference>
<evidence type="ECO:0000313" key="7">
    <source>
        <dbReference type="EMBL" id="SDB05096.1"/>
    </source>
</evidence>
<evidence type="ECO:0000256" key="2">
    <source>
        <dbReference type="ARBA" id="ARBA00011643"/>
    </source>
</evidence>
<dbReference type="OrthoDB" id="9792792at2"/>
<evidence type="ECO:0000256" key="5">
    <source>
        <dbReference type="PIRNR" id="PIRNR037489"/>
    </source>
</evidence>
<dbReference type="FunFam" id="3.40.1390.30:FF:000001">
    <property type="entry name" value="GTP cyclohydrolase 1 type 2"/>
    <property type="match status" value="1"/>
</dbReference>
<dbReference type="InterPro" id="IPR017221">
    <property type="entry name" value="DUF34/NIF3_bac"/>
</dbReference>
<dbReference type="Pfam" id="PF01784">
    <property type="entry name" value="DUF34_NIF3"/>
    <property type="match status" value="1"/>
</dbReference>
<proteinExistence type="inferred from homology"/>
<dbReference type="InterPro" id="IPR002678">
    <property type="entry name" value="DUF34/NIF3"/>
</dbReference>